<dbReference type="Proteomes" id="UP000552038">
    <property type="component" value="Unassembled WGS sequence"/>
</dbReference>
<name>A0AAP6ZYJ8_PAEAL</name>
<dbReference type="AlphaFoldDB" id="A0AAP6ZYJ8"/>
<proteinExistence type="predicted"/>
<sequence>MNNQRGRWSGGLFLIAIGAFFMLNQLGYIDMDLSELIRTFWPVILILIGFNALIHGAFWGLILLGIGGYFQLSTLGILTTSVGSDMRLLVPFILIMIGVGMLIRPRKDRHRDKYRDRQDRNRWDEGHWHEQGSQTDRSYREPRPLDDDFDQTFNKHFKQDGVSGMPPGYNEDNSGQKWDGGKRQQDDFSQSQDRSSDYDPFKYAGSVPPPPPPPPPMGDGSRGGTMNKAGFIGDIHLGSDYWELKPMNISHFIGDTVIDLTKAQVPYGDTKINISSFIGDVKVYVPNDMDLGVIVNSSSFLGDVRVFNQEKEGFMNNLQVETPYFYEAGKKVRITVSTFIGDVKVMKVG</sequence>
<dbReference type="NCBIfam" id="NF040535">
    <property type="entry name" value="LiaF_C_term"/>
    <property type="match status" value="1"/>
</dbReference>
<evidence type="ECO:0000256" key="1">
    <source>
        <dbReference type="SAM" id="MobiDB-lite"/>
    </source>
</evidence>
<evidence type="ECO:0000259" key="3">
    <source>
        <dbReference type="Pfam" id="PF09922"/>
    </source>
</evidence>
<dbReference type="InterPro" id="IPR054331">
    <property type="entry name" value="LiaF_TM"/>
</dbReference>
<feature type="compositionally biased region" description="Pro residues" evidence="1">
    <location>
        <begin position="207"/>
        <end position="217"/>
    </location>
</feature>
<dbReference type="Pfam" id="PF09922">
    <property type="entry name" value="LiaF-like_C"/>
    <property type="match status" value="1"/>
</dbReference>
<dbReference type="InterPro" id="IPR024425">
    <property type="entry name" value="LiaF-like_C"/>
</dbReference>
<keyword evidence="2" id="KW-0812">Transmembrane</keyword>
<reference evidence="5 6" key="1">
    <citation type="submission" date="2020-05" db="EMBL/GenBank/DDBJ databases">
        <title>Whole genome sequencing and identification of novel metabolites from Paenibacillus alvei strain JR949.</title>
        <authorList>
            <person name="Rajendhran J."/>
            <person name="Sree Pranav P."/>
            <person name="Mahalakshmi B."/>
            <person name="Karthikeyan R."/>
        </authorList>
    </citation>
    <scope>NUCLEOTIDE SEQUENCE [LARGE SCALE GENOMIC DNA]</scope>
    <source>
        <strain evidence="5 6">JR949</strain>
    </source>
</reference>
<keyword evidence="2" id="KW-0472">Membrane</keyword>
<feature type="region of interest" description="Disordered" evidence="1">
    <location>
        <begin position="125"/>
        <end position="226"/>
    </location>
</feature>
<keyword evidence="2" id="KW-1133">Transmembrane helix</keyword>
<feature type="compositionally biased region" description="Basic and acidic residues" evidence="1">
    <location>
        <begin position="137"/>
        <end position="146"/>
    </location>
</feature>
<accession>A0AAP6ZYJ8</accession>
<protein>
    <submittedName>
        <fullName evidence="5">Cell wall-active antibiotics response protein</fullName>
    </submittedName>
</protein>
<gene>
    <name evidence="5" type="ORF">HMI46_06810</name>
</gene>
<organism evidence="5 6">
    <name type="scientific">Paenibacillus alvei</name>
    <name type="common">Bacillus alvei</name>
    <dbReference type="NCBI Taxonomy" id="44250"/>
    <lineage>
        <taxon>Bacteria</taxon>
        <taxon>Bacillati</taxon>
        <taxon>Bacillota</taxon>
        <taxon>Bacilli</taxon>
        <taxon>Bacillales</taxon>
        <taxon>Paenibacillaceae</taxon>
        <taxon>Paenibacillus</taxon>
    </lineage>
</organism>
<feature type="domain" description="LiaF transmembrane" evidence="4">
    <location>
        <begin position="10"/>
        <end position="108"/>
    </location>
</feature>
<dbReference type="InterPro" id="IPR047793">
    <property type="entry name" value="LiaF_C"/>
</dbReference>
<evidence type="ECO:0000259" key="4">
    <source>
        <dbReference type="Pfam" id="PF22570"/>
    </source>
</evidence>
<comment type="caution">
    <text evidence="5">The sequence shown here is derived from an EMBL/GenBank/DDBJ whole genome shotgun (WGS) entry which is preliminary data.</text>
</comment>
<evidence type="ECO:0000313" key="6">
    <source>
        <dbReference type="Proteomes" id="UP000552038"/>
    </source>
</evidence>
<dbReference type="RefSeq" id="WP_163977744.1">
    <property type="nucleotide sequence ID" value="NZ_JABFOR010000006.1"/>
</dbReference>
<evidence type="ECO:0000313" key="5">
    <source>
        <dbReference type="EMBL" id="NOJ70261.1"/>
    </source>
</evidence>
<dbReference type="EMBL" id="JABFOR010000006">
    <property type="protein sequence ID" value="NOJ70261.1"/>
    <property type="molecule type" value="Genomic_DNA"/>
</dbReference>
<dbReference type="Pfam" id="PF22570">
    <property type="entry name" value="LiaF-TM"/>
    <property type="match status" value="1"/>
</dbReference>
<feature type="transmembrane region" description="Helical" evidence="2">
    <location>
        <begin position="41"/>
        <end position="66"/>
    </location>
</feature>
<evidence type="ECO:0000256" key="2">
    <source>
        <dbReference type="SAM" id="Phobius"/>
    </source>
</evidence>
<feature type="transmembrane region" description="Helical" evidence="2">
    <location>
        <begin position="12"/>
        <end position="29"/>
    </location>
</feature>
<feature type="transmembrane region" description="Helical" evidence="2">
    <location>
        <begin position="86"/>
        <end position="103"/>
    </location>
</feature>
<feature type="domain" description="Cell wall-active antibiotics response LiaF-like C-terminal" evidence="3">
    <location>
        <begin position="231"/>
        <end position="345"/>
    </location>
</feature>